<dbReference type="InterPro" id="IPR004843">
    <property type="entry name" value="Calcineurin-like_PHP"/>
</dbReference>
<dbReference type="RefSeq" id="XP_004181499.1">
    <property type="nucleotide sequence ID" value="XM_004181451.1"/>
</dbReference>
<dbReference type="GO" id="GO:0006798">
    <property type="term" value="P:polyphosphate catabolic process"/>
    <property type="evidence" value="ECO:0007669"/>
    <property type="project" value="TreeGrafter"/>
</dbReference>
<dbReference type="HOGENOM" id="CLU_023125_0_1_1"/>
<dbReference type="FunCoup" id="I2H6H8">
    <property type="interactions" value="69"/>
</dbReference>
<accession>I2H6H8</accession>
<dbReference type="InterPro" id="IPR029052">
    <property type="entry name" value="Metallo-depent_PP-like"/>
</dbReference>
<dbReference type="GO" id="GO:0000298">
    <property type="term" value="F:endopolyphosphatase activity"/>
    <property type="evidence" value="ECO:0007669"/>
    <property type="project" value="TreeGrafter"/>
</dbReference>
<evidence type="ECO:0000256" key="1">
    <source>
        <dbReference type="SAM" id="Phobius"/>
    </source>
</evidence>
<keyword evidence="1" id="KW-1133">Transmembrane helix</keyword>
<dbReference type="InterPro" id="IPR050126">
    <property type="entry name" value="Ap4A_hydrolase"/>
</dbReference>
<dbReference type="PANTHER" id="PTHR42850">
    <property type="entry name" value="METALLOPHOSPHOESTERASE"/>
    <property type="match status" value="1"/>
</dbReference>
<dbReference type="AlphaFoldDB" id="I2H6H8"/>
<dbReference type="Proteomes" id="UP000002866">
    <property type="component" value="Chromosome 7"/>
</dbReference>
<dbReference type="EMBL" id="HE806322">
    <property type="protein sequence ID" value="CCH61980.1"/>
    <property type="molecule type" value="Genomic_DNA"/>
</dbReference>
<dbReference type="Pfam" id="PF00149">
    <property type="entry name" value="Metallophos"/>
    <property type="match status" value="1"/>
</dbReference>
<feature type="domain" description="Calcineurin-like phosphoesterase" evidence="2">
    <location>
        <begin position="75"/>
        <end position="185"/>
    </location>
</feature>
<name>I2H6H8_HENB6</name>
<keyword evidence="1" id="KW-0812">Transmembrane</keyword>
<dbReference type="GeneID" id="14497112"/>
<feature type="transmembrane region" description="Helical" evidence="1">
    <location>
        <begin position="21"/>
        <end position="41"/>
    </location>
</feature>
<dbReference type="STRING" id="1071380.I2H6H8"/>
<dbReference type="KEGG" id="tbl:TBLA_0G00310"/>
<dbReference type="eggNOG" id="KOG0371">
    <property type="taxonomic scope" value="Eukaryota"/>
</dbReference>
<keyword evidence="4" id="KW-1185">Reference proteome</keyword>
<reference evidence="3 4" key="1">
    <citation type="journal article" date="2011" name="Proc. Natl. Acad. Sci. U.S.A.">
        <title>Evolutionary erosion of yeast sex chromosomes by mating-type switching accidents.</title>
        <authorList>
            <person name="Gordon J.L."/>
            <person name="Armisen D."/>
            <person name="Proux-Wera E."/>
            <person name="Oheigeartaigh S.S."/>
            <person name="Byrne K.P."/>
            <person name="Wolfe K.H."/>
        </authorList>
    </citation>
    <scope>NUCLEOTIDE SEQUENCE [LARGE SCALE GENOMIC DNA]</scope>
    <source>
        <strain evidence="4">ATCC 34711 / CBS 6284 / DSM 70876 / NBRC 10599 / NRRL Y-10934 / UCD 77-7</strain>
    </source>
</reference>
<keyword evidence="1" id="KW-0472">Membrane</keyword>
<evidence type="ECO:0000313" key="3">
    <source>
        <dbReference type="EMBL" id="CCH61980.1"/>
    </source>
</evidence>
<dbReference type="GO" id="GO:0016791">
    <property type="term" value="F:phosphatase activity"/>
    <property type="evidence" value="ECO:0007669"/>
    <property type="project" value="TreeGrafter"/>
</dbReference>
<dbReference type="SUPFAM" id="SSF56300">
    <property type="entry name" value="Metallo-dependent phosphatases"/>
    <property type="match status" value="1"/>
</dbReference>
<evidence type="ECO:0000259" key="2">
    <source>
        <dbReference type="Pfam" id="PF00149"/>
    </source>
</evidence>
<evidence type="ECO:0000313" key="4">
    <source>
        <dbReference type="Proteomes" id="UP000002866"/>
    </source>
</evidence>
<gene>
    <name evidence="3" type="primary">TBLA0G00310</name>
    <name evidence="3" type="ORF">TBLA_0G00310</name>
</gene>
<protein>
    <recommendedName>
        <fullName evidence="2">Calcineurin-like phosphoesterase domain-containing protein</fullName>
    </recommendedName>
</protein>
<dbReference type="GO" id="GO:0005737">
    <property type="term" value="C:cytoplasm"/>
    <property type="evidence" value="ECO:0007669"/>
    <property type="project" value="TreeGrafter"/>
</dbReference>
<dbReference type="OrthoDB" id="10267127at2759"/>
<proteinExistence type="predicted"/>
<dbReference type="PANTHER" id="PTHR42850:SF4">
    <property type="entry name" value="ZINC-DEPENDENT ENDOPOLYPHOSPHATASE"/>
    <property type="match status" value="1"/>
</dbReference>
<dbReference type="Gene3D" id="3.60.21.10">
    <property type="match status" value="1"/>
</dbReference>
<organism evidence="3 4">
    <name type="scientific">Henningerozyma blattae (strain ATCC 34711 / CBS 6284 / DSM 70876 / NBRC 10599 / NRRL Y-10934 / UCD 77-7)</name>
    <name type="common">Yeast</name>
    <name type="synonym">Tetrapisispora blattae</name>
    <dbReference type="NCBI Taxonomy" id="1071380"/>
    <lineage>
        <taxon>Eukaryota</taxon>
        <taxon>Fungi</taxon>
        <taxon>Dikarya</taxon>
        <taxon>Ascomycota</taxon>
        <taxon>Saccharomycotina</taxon>
        <taxon>Saccharomycetes</taxon>
        <taxon>Saccharomycetales</taxon>
        <taxon>Saccharomycetaceae</taxon>
        <taxon>Henningerozyma</taxon>
    </lineage>
</organism>
<dbReference type="InParanoid" id="I2H6H8"/>
<sequence>MQFESIKLLDETNSHRPGFYVRFKNVIVGFITLLATLTIFIKISQQHNSNTIIMELPVINTFETIKLDEYPNVNRLLFIGDVHGEYDTMTSLFEEMNYDSDTDMVILVGDFLTKGPDSLKVLDFLVDSIHKGNRNVRYVLGNNDIKVLVALINQDMENYSKESEFNPLNFNTEFNYVPKDPLKKIKQSHLKLANELGFKKLYELAKHSTVAFKIQRSNNDASHALFAVHAGLLPGNFINTTLNANDNELFIPSIDTLTEMKFVEQDNWSNTYKQLGMKDKKKKSNDIDATKKSLIKWYKLWDETKVEQTFNDNKKIQKNFDYDLLEFSEIINNITVVYGHDASSGLNIHNHTKGLDSGCTKGGQLSGLEFVWDPTNNKYIDTLYQVDCIKK</sequence>